<dbReference type="Pfam" id="PF01370">
    <property type="entry name" value="Epimerase"/>
    <property type="match status" value="1"/>
</dbReference>
<comment type="caution">
    <text evidence="2">The sequence shown here is derived from an EMBL/GenBank/DDBJ whole genome shotgun (WGS) entry which is preliminary data.</text>
</comment>
<dbReference type="SUPFAM" id="SSF51735">
    <property type="entry name" value="NAD(P)-binding Rossmann-fold domains"/>
    <property type="match status" value="1"/>
</dbReference>
<evidence type="ECO:0000313" key="2">
    <source>
        <dbReference type="EMBL" id="MFD1984918.1"/>
    </source>
</evidence>
<evidence type="ECO:0000259" key="1">
    <source>
        <dbReference type="Pfam" id="PF01370"/>
    </source>
</evidence>
<dbReference type="EMBL" id="JBHUGZ010000013">
    <property type="protein sequence ID" value="MFD1984918.1"/>
    <property type="molecule type" value="Genomic_DNA"/>
</dbReference>
<dbReference type="InterPro" id="IPR001509">
    <property type="entry name" value="Epimerase_deHydtase"/>
</dbReference>
<dbReference type="PANTHER" id="PTHR48079:SF6">
    <property type="entry name" value="NAD(P)-BINDING DOMAIN-CONTAINING PROTEIN-RELATED"/>
    <property type="match status" value="1"/>
</dbReference>
<dbReference type="InterPro" id="IPR036291">
    <property type="entry name" value="NAD(P)-bd_dom_sf"/>
</dbReference>
<keyword evidence="3" id="KW-1185">Reference proteome</keyword>
<dbReference type="PANTHER" id="PTHR48079">
    <property type="entry name" value="PROTEIN YEEZ"/>
    <property type="match status" value="1"/>
</dbReference>
<dbReference type="Proteomes" id="UP001597405">
    <property type="component" value="Unassembled WGS sequence"/>
</dbReference>
<name>A0ABW4UBN0_9HYPH</name>
<sequence>MRVFVTGATGFVGSAVVRELVGAGHQVLGLARSDAGARSIVAAGAEAHRGDIEDLESLRSGAAQSDGVIHTAFNHDFSKFAANCEADRRAIETLGAEFEGSERPLLVTSGLALLTPAGRMASENDAPVPPSASYPRASEVTAEALAARGVRASAVRLSPSVHGDGDHGFVPMLIGIARQKGVSAYIGDGMNRWPAVHRLDAATLFRLALEKGAGGARYHGVADQGVPTREIAEIIGRRLNLPVVSKTREEAAGHFGFLGHFFGMDWPASSEQTRNVLGWQPKQPGLIADLDRPSYFEG</sequence>
<accession>A0ABW4UBN0</accession>
<dbReference type="CDD" id="cd05262">
    <property type="entry name" value="SDR_a7"/>
    <property type="match status" value="1"/>
</dbReference>
<gene>
    <name evidence="2" type="ORF">ACFSOZ_20490</name>
</gene>
<proteinExistence type="predicted"/>
<organism evidence="2 3">
    <name type="scientific">Mesorhizobium newzealandense</name>
    <dbReference type="NCBI Taxonomy" id="1300302"/>
    <lineage>
        <taxon>Bacteria</taxon>
        <taxon>Pseudomonadati</taxon>
        <taxon>Pseudomonadota</taxon>
        <taxon>Alphaproteobacteria</taxon>
        <taxon>Hyphomicrobiales</taxon>
        <taxon>Phyllobacteriaceae</taxon>
        <taxon>Mesorhizobium</taxon>
    </lineage>
</organism>
<dbReference type="Gene3D" id="3.40.50.720">
    <property type="entry name" value="NAD(P)-binding Rossmann-like Domain"/>
    <property type="match status" value="1"/>
</dbReference>
<reference evidence="3" key="1">
    <citation type="journal article" date="2019" name="Int. J. Syst. Evol. Microbiol.">
        <title>The Global Catalogue of Microorganisms (GCM) 10K type strain sequencing project: providing services to taxonomists for standard genome sequencing and annotation.</title>
        <authorList>
            <consortium name="The Broad Institute Genomics Platform"/>
            <consortium name="The Broad Institute Genome Sequencing Center for Infectious Disease"/>
            <person name="Wu L."/>
            <person name="Ma J."/>
        </authorList>
    </citation>
    <scope>NUCLEOTIDE SEQUENCE [LARGE SCALE GENOMIC DNA]</scope>
    <source>
        <strain evidence="3">CGMCC 1.16225</strain>
    </source>
</reference>
<protein>
    <submittedName>
        <fullName evidence="2">SDR family oxidoreductase</fullName>
    </submittedName>
</protein>
<dbReference type="RefSeq" id="WP_379100893.1">
    <property type="nucleotide sequence ID" value="NZ_JBHUGZ010000013.1"/>
</dbReference>
<feature type="domain" description="NAD-dependent epimerase/dehydratase" evidence="1">
    <location>
        <begin position="3"/>
        <end position="215"/>
    </location>
</feature>
<evidence type="ECO:0000313" key="3">
    <source>
        <dbReference type="Proteomes" id="UP001597405"/>
    </source>
</evidence>
<dbReference type="InterPro" id="IPR051783">
    <property type="entry name" value="NAD(P)-dependent_oxidoreduct"/>
</dbReference>